<dbReference type="PANTHER" id="PTHR44846">
    <property type="entry name" value="MANNOSYL-D-GLYCERATE TRANSPORT/METABOLISM SYSTEM REPRESSOR MNGR-RELATED"/>
    <property type="match status" value="1"/>
</dbReference>
<evidence type="ECO:0000313" key="6">
    <source>
        <dbReference type="Proteomes" id="UP000003824"/>
    </source>
</evidence>
<feature type="domain" description="HTH gntR-type" evidence="4">
    <location>
        <begin position="81"/>
        <end position="149"/>
    </location>
</feature>
<dbReference type="Pfam" id="PF00392">
    <property type="entry name" value="GntR"/>
    <property type="match status" value="2"/>
</dbReference>
<dbReference type="GO" id="GO:0003677">
    <property type="term" value="F:DNA binding"/>
    <property type="evidence" value="ECO:0007669"/>
    <property type="project" value="UniProtKB-KW"/>
</dbReference>
<name>D5ZXG9_STRV1</name>
<dbReference type="PANTHER" id="PTHR44846:SF17">
    <property type="entry name" value="GNTR-FAMILY TRANSCRIPTIONAL REGULATOR"/>
    <property type="match status" value="1"/>
</dbReference>
<dbReference type="Proteomes" id="UP000003824">
    <property type="component" value="Unassembled WGS sequence"/>
</dbReference>
<reference evidence="6" key="1">
    <citation type="submission" date="2008-12" db="EMBL/GenBank/DDBJ databases">
        <title>Annotation of Streptomyces ghanaensis ATCC 14672.</title>
        <authorList>
            <consortium name="The Broad Institute Genome Sequencing Platform"/>
            <consortium name="Broad Institute Microbial Sequencing Center"/>
            <person name="Fischbach M."/>
            <person name="Ward D."/>
            <person name="Young S."/>
            <person name="Kodira C.D."/>
            <person name="Zeng Q."/>
            <person name="Koehrsen M."/>
            <person name="Godfrey P."/>
            <person name="Alvarado L."/>
            <person name="Berlin A.M."/>
            <person name="Borenstein D."/>
            <person name="Chen Z."/>
            <person name="Engels R."/>
            <person name="Freedman E."/>
            <person name="Gellesch M."/>
            <person name="Goldberg J."/>
            <person name="Griggs A."/>
            <person name="Gujja S."/>
            <person name="Heiman D.I."/>
            <person name="Hepburn T.A."/>
            <person name="Howarth C."/>
            <person name="Jen D."/>
            <person name="Larson L."/>
            <person name="Lewis B."/>
            <person name="Mehta T."/>
            <person name="Park D."/>
            <person name="Pearson M."/>
            <person name="Roberts A."/>
            <person name="Saif S."/>
            <person name="Shea T.D."/>
            <person name="Shenoy N."/>
            <person name="Sisk P."/>
            <person name="Stolte C."/>
            <person name="Sykes S.N."/>
            <person name="Walk T."/>
            <person name="White J."/>
            <person name="Yandava C."/>
            <person name="Straight P."/>
            <person name="Clardy J."/>
            <person name="Hung D."/>
            <person name="Kolter R."/>
            <person name="Mekalanos J."/>
            <person name="Walker S."/>
            <person name="Walsh C.T."/>
            <person name="Wieland B.L.C."/>
            <person name="Ilzarbe M."/>
            <person name="Galagan J."/>
            <person name="Nusbaum C."/>
            <person name="Birren B."/>
        </authorList>
    </citation>
    <scope>NUCLEOTIDE SEQUENCE [LARGE SCALE GENOMIC DNA]</scope>
    <source>
        <strain evidence="6">ATCC 14672 / DSM 40746 / JCM 4963 / KCTC 9882 / NRRL B-12104 / FH 1290</strain>
    </source>
</reference>
<dbReference type="SMART" id="SM00345">
    <property type="entry name" value="HTH_GNTR"/>
    <property type="match status" value="2"/>
</dbReference>
<evidence type="ECO:0000256" key="1">
    <source>
        <dbReference type="ARBA" id="ARBA00023015"/>
    </source>
</evidence>
<dbReference type="PRINTS" id="PR00035">
    <property type="entry name" value="HTHGNTR"/>
</dbReference>
<organism evidence="5 6">
    <name type="scientific">Streptomyces viridosporus (strain ATCC 14672 / DSM 40746 / JCM 4963 / KCTC 9882 / NRRL B-12104 / FH 1290)</name>
    <name type="common">Streptomyces ghanaensis</name>
    <dbReference type="NCBI Taxonomy" id="566461"/>
    <lineage>
        <taxon>Bacteria</taxon>
        <taxon>Bacillati</taxon>
        <taxon>Actinomycetota</taxon>
        <taxon>Actinomycetes</taxon>
        <taxon>Kitasatosporales</taxon>
        <taxon>Streptomycetaceae</taxon>
        <taxon>Streptomyces</taxon>
    </lineage>
</organism>
<proteinExistence type="predicted"/>
<evidence type="ECO:0000313" key="5">
    <source>
        <dbReference type="EMBL" id="EFE67102.2"/>
    </source>
</evidence>
<dbReference type="InterPro" id="IPR036388">
    <property type="entry name" value="WH-like_DNA-bd_sf"/>
</dbReference>
<dbReference type="PROSITE" id="PS50949">
    <property type="entry name" value="HTH_GNTR"/>
    <property type="match status" value="2"/>
</dbReference>
<evidence type="ECO:0000259" key="4">
    <source>
        <dbReference type="PROSITE" id="PS50949"/>
    </source>
</evidence>
<dbReference type="GO" id="GO:0045892">
    <property type="term" value="P:negative regulation of DNA-templated transcription"/>
    <property type="evidence" value="ECO:0007669"/>
    <property type="project" value="TreeGrafter"/>
</dbReference>
<dbReference type="InterPro" id="IPR000524">
    <property type="entry name" value="Tscrpt_reg_HTH_GntR"/>
</dbReference>
<dbReference type="GO" id="GO:0003700">
    <property type="term" value="F:DNA-binding transcription factor activity"/>
    <property type="evidence" value="ECO:0007669"/>
    <property type="project" value="InterPro"/>
</dbReference>
<keyword evidence="2" id="KW-0238">DNA-binding</keyword>
<dbReference type="CDD" id="cd07377">
    <property type="entry name" value="WHTH_GntR"/>
    <property type="match status" value="1"/>
</dbReference>
<dbReference type="AlphaFoldDB" id="D5ZXG9"/>
<keyword evidence="3" id="KW-0804">Transcription</keyword>
<protein>
    <submittedName>
        <fullName evidence="5">Transcriptional regulator protein</fullName>
    </submittedName>
</protein>
<dbReference type="SUPFAM" id="SSF46785">
    <property type="entry name" value="Winged helix' DNA-binding domain"/>
    <property type="match status" value="2"/>
</dbReference>
<keyword evidence="1" id="KW-0805">Transcription regulation</keyword>
<dbReference type="eggNOG" id="COG2186">
    <property type="taxonomic scope" value="Bacteria"/>
</dbReference>
<sequence length="156" mass="16590">MTNGKGGHVPQASPRGTYLQVSESLREQIESGDAGDALPSEAALMRSHSVSRNTIRRALKVLEADGVVESAPGIGWRVVRGGDRRSLTELMTDLITEDSLSVGDAYPSEAKLCARFGASRTAVRRVLAQMEGNGLLATVHGKGRTVRALPTPTVRP</sequence>
<dbReference type="Gene3D" id="1.10.10.10">
    <property type="entry name" value="Winged helix-like DNA-binding domain superfamily/Winged helix DNA-binding domain"/>
    <property type="match status" value="2"/>
</dbReference>
<gene>
    <name evidence="5" type="ORF">SSFG_02351</name>
</gene>
<dbReference type="InterPro" id="IPR050679">
    <property type="entry name" value="Bact_HTH_transcr_reg"/>
</dbReference>
<dbReference type="EMBL" id="DS999641">
    <property type="protein sequence ID" value="EFE67102.2"/>
    <property type="molecule type" value="Genomic_DNA"/>
</dbReference>
<evidence type="ECO:0000256" key="2">
    <source>
        <dbReference type="ARBA" id="ARBA00023125"/>
    </source>
</evidence>
<accession>D5ZXG9</accession>
<dbReference type="InterPro" id="IPR036390">
    <property type="entry name" value="WH_DNA-bd_sf"/>
</dbReference>
<dbReference type="eggNOG" id="COG2188">
    <property type="taxonomic scope" value="Bacteria"/>
</dbReference>
<feature type="domain" description="HTH gntR-type" evidence="4">
    <location>
        <begin position="15"/>
        <end position="81"/>
    </location>
</feature>
<evidence type="ECO:0000256" key="3">
    <source>
        <dbReference type="ARBA" id="ARBA00023163"/>
    </source>
</evidence>